<dbReference type="GO" id="GO:0043531">
    <property type="term" value="F:ADP binding"/>
    <property type="evidence" value="ECO:0007669"/>
    <property type="project" value="InterPro"/>
</dbReference>
<evidence type="ECO:0000313" key="5">
    <source>
        <dbReference type="Proteomes" id="UP000006039"/>
    </source>
</evidence>
<dbReference type="HOGENOM" id="CLU_000288_125_7_1"/>
<dbReference type="Proteomes" id="UP000006039">
    <property type="component" value="Unassembled WGS sequence"/>
</dbReference>
<evidence type="ECO:0000259" key="2">
    <source>
        <dbReference type="Pfam" id="PF25000"/>
    </source>
</evidence>
<gene>
    <name evidence="4" type="primary">20352199</name>
    <name evidence="3" type="ORF">GGTG_11741</name>
</gene>
<dbReference type="InterPro" id="IPR027417">
    <property type="entry name" value="P-loop_NTPase"/>
</dbReference>
<reference evidence="3" key="3">
    <citation type="submission" date="2010-09" db="EMBL/GenBank/DDBJ databases">
        <title>Annotation of Gaeumannomyces graminis var. tritici R3-111a-1.</title>
        <authorList>
            <consortium name="The Broad Institute Genome Sequencing Platform"/>
            <person name="Ma L.-J."/>
            <person name="Dead R."/>
            <person name="Young S.K."/>
            <person name="Zeng Q."/>
            <person name="Gargeya S."/>
            <person name="Fitzgerald M."/>
            <person name="Haas B."/>
            <person name="Abouelleil A."/>
            <person name="Alvarado L."/>
            <person name="Arachchi H.M."/>
            <person name="Berlin A."/>
            <person name="Brown A."/>
            <person name="Chapman S.B."/>
            <person name="Chen Z."/>
            <person name="Dunbar C."/>
            <person name="Freedman E."/>
            <person name="Gearin G."/>
            <person name="Gellesch M."/>
            <person name="Goldberg J."/>
            <person name="Griggs A."/>
            <person name="Gujja S."/>
            <person name="Heiman D."/>
            <person name="Howarth C."/>
            <person name="Larson L."/>
            <person name="Lui A."/>
            <person name="MacDonald P.J.P."/>
            <person name="Mehta T."/>
            <person name="Montmayeur A."/>
            <person name="Murphy C."/>
            <person name="Neiman D."/>
            <person name="Pearson M."/>
            <person name="Priest M."/>
            <person name="Roberts A."/>
            <person name="Saif S."/>
            <person name="Shea T."/>
            <person name="Shenoy N."/>
            <person name="Sisk P."/>
            <person name="Stolte C."/>
            <person name="Sykes S."/>
            <person name="Yandava C."/>
            <person name="Wortman J."/>
            <person name="Nusbaum C."/>
            <person name="Birren B."/>
        </authorList>
    </citation>
    <scope>NUCLEOTIDE SEQUENCE</scope>
    <source>
        <strain evidence="3">R3-111a-1</strain>
    </source>
</reference>
<dbReference type="InterPro" id="IPR056681">
    <property type="entry name" value="DUF7779"/>
</dbReference>
<protein>
    <submittedName>
        <fullName evidence="3 4">Uncharacterized protein</fullName>
    </submittedName>
</protein>
<dbReference type="PANTHER" id="PTHR35205:SF1">
    <property type="entry name" value="ZU5 DOMAIN-CONTAINING PROTEIN"/>
    <property type="match status" value="1"/>
</dbReference>
<dbReference type="Gene3D" id="1.25.40.10">
    <property type="entry name" value="Tetratricopeptide repeat domain"/>
    <property type="match status" value="1"/>
</dbReference>
<dbReference type="InterPro" id="IPR002182">
    <property type="entry name" value="NB-ARC"/>
</dbReference>
<dbReference type="VEuPathDB" id="FungiDB:GGTG_11741"/>
<reference evidence="5" key="1">
    <citation type="submission" date="2010-07" db="EMBL/GenBank/DDBJ databases">
        <title>The genome sequence of Gaeumannomyces graminis var. tritici strain R3-111a-1.</title>
        <authorList>
            <consortium name="The Broad Institute Genome Sequencing Platform"/>
            <person name="Ma L.-J."/>
            <person name="Dead R."/>
            <person name="Young S."/>
            <person name="Zeng Q."/>
            <person name="Koehrsen M."/>
            <person name="Alvarado L."/>
            <person name="Berlin A."/>
            <person name="Chapman S.B."/>
            <person name="Chen Z."/>
            <person name="Freedman E."/>
            <person name="Gellesch M."/>
            <person name="Goldberg J."/>
            <person name="Griggs A."/>
            <person name="Gujja S."/>
            <person name="Heilman E.R."/>
            <person name="Heiman D."/>
            <person name="Hepburn T."/>
            <person name="Howarth C."/>
            <person name="Jen D."/>
            <person name="Larson L."/>
            <person name="Mehta T."/>
            <person name="Neiman D."/>
            <person name="Pearson M."/>
            <person name="Roberts A."/>
            <person name="Saif S."/>
            <person name="Shea T."/>
            <person name="Shenoy N."/>
            <person name="Sisk P."/>
            <person name="Stolte C."/>
            <person name="Sykes S."/>
            <person name="Walk T."/>
            <person name="White J."/>
            <person name="Yandava C."/>
            <person name="Haas B."/>
            <person name="Nusbaum C."/>
            <person name="Birren B."/>
        </authorList>
    </citation>
    <scope>NUCLEOTIDE SEQUENCE [LARGE SCALE GENOMIC DNA]</scope>
    <source>
        <strain evidence="5">R3-111a-1</strain>
    </source>
</reference>
<dbReference type="AlphaFoldDB" id="J3PE18"/>
<reference evidence="4" key="5">
    <citation type="submission" date="2018-04" db="UniProtKB">
        <authorList>
            <consortium name="EnsemblFungi"/>
        </authorList>
    </citation>
    <scope>IDENTIFICATION</scope>
    <source>
        <strain evidence="4">R3-111a-1</strain>
    </source>
</reference>
<reference evidence="4" key="4">
    <citation type="journal article" date="2015" name="G3 (Bethesda)">
        <title>Genome sequences of three phytopathogenic species of the Magnaporthaceae family of fungi.</title>
        <authorList>
            <person name="Okagaki L.H."/>
            <person name="Nunes C.C."/>
            <person name="Sailsbery J."/>
            <person name="Clay B."/>
            <person name="Brown D."/>
            <person name="John T."/>
            <person name="Oh Y."/>
            <person name="Young N."/>
            <person name="Fitzgerald M."/>
            <person name="Haas B.J."/>
            <person name="Zeng Q."/>
            <person name="Young S."/>
            <person name="Adiconis X."/>
            <person name="Fan L."/>
            <person name="Levin J.Z."/>
            <person name="Mitchell T.K."/>
            <person name="Okubara P.A."/>
            <person name="Farman M.L."/>
            <person name="Kohn L.M."/>
            <person name="Birren B."/>
            <person name="Ma L.-J."/>
            <person name="Dean R.A."/>
        </authorList>
    </citation>
    <scope>NUCLEOTIDE SEQUENCE</scope>
    <source>
        <strain evidence="4">R3-111a-1</strain>
    </source>
</reference>
<evidence type="ECO:0000259" key="1">
    <source>
        <dbReference type="Pfam" id="PF00931"/>
    </source>
</evidence>
<dbReference type="OrthoDB" id="6161812at2759"/>
<feature type="domain" description="NB-ARC" evidence="1">
    <location>
        <begin position="257"/>
        <end position="427"/>
    </location>
</feature>
<dbReference type="eggNOG" id="KOG4658">
    <property type="taxonomic scope" value="Eukaryota"/>
</dbReference>
<proteinExistence type="predicted"/>
<organism evidence="3">
    <name type="scientific">Gaeumannomyces tritici (strain R3-111a-1)</name>
    <name type="common">Wheat and barley take-all root rot fungus</name>
    <name type="synonym">Gaeumannomyces graminis var. tritici</name>
    <dbReference type="NCBI Taxonomy" id="644352"/>
    <lineage>
        <taxon>Eukaryota</taxon>
        <taxon>Fungi</taxon>
        <taxon>Dikarya</taxon>
        <taxon>Ascomycota</taxon>
        <taxon>Pezizomycotina</taxon>
        <taxon>Sordariomycetes</taxon>
        <taxon>Sordariomycetidae</taxon>
        <taxon>Magnaporthales</taxon>
        <taxon>Magnaporthaceae</taxon>
        <taxon>Gaeumannomyces</taxon>
    </lineage>
</organism>
<dbReference type="Pfam" id="PF25000">
    <property type="entry name" value="DUF7779"/>
    <property type="match status" value="1"/>
</dbReference>
<keyword evidence="5" id="KW-1185">Reference proteome</keyword>
<dbReference type="Pfam" id="PF00931">
    <property type="entry name" value="NB-ARC"/>
    <property type="match status" value="1"/>
</dbReference>
<dbReference type="EMBL" id="GL385401">
    <property type="protein sequence ID" value="EJT70718.1"/>
    <property type="molecule type" value="Genomic_DNA"/>
</dbReference>
<dbReference type="Gene3D" id="3.40.50.300">
    <property type="entry name" value="P-loop containing nucleotide triphosphate hydrolases"/>
    <property type="match status" value="1"/>
</dbReference>
<dbReference type="RefSeq" id="XP_009227896.1">
    <property type="nucleotide sequence ID" value="XM_009229632.1"/>
</dbReference>
<dbReference type="SUPFAM" id="SSF52540">
    <property type="entry name" value="P-loop containing nucleoside triphosphate hydrolases"/>
    <property type="match status" value="1"/>
</dbReference>
<feature type="domain" description="DUF7779" evidence="2">
    <location>
        <begin position="504"/>
        <end position="589"/>
    </location>
</feature>
<evidence type="ECO:0000313" key="3">
    <source>
        <dbReference type="EMBL" id="EJT70718.1"/>
    </source>
</evidence>
<evidence type="ECO:0000313" key="4">
    <source>
        <dbReference type="EnsemblFungi" id="EJT70718"/>
    </source>
</evidence>
<dbReference type="PANTHER" id="PTHR35205">
    <property type="entry name" value="NB-ARC AND TPR DOMAIN PROTEIN"/>
    <property type="match status" value="1"/>
</dbReference>
<dbReference type="STRING" id="644352.J3PE18"/>
<dbReference type="SUPFAM" id="SSF48452">
    <property type="entry name" value="TPR-like"/>
    <property type="match status" value="2"/>
</dbReference>
<name>J3PE18_GAET3</name>
<dbReference type="InterPro" id="IPR011990">
    <property type="entry name" value="TPR-like_helical_dom_sf"/>
</dbReference>
<reference evidence="3" key="2">
    <citation type="submission" date="2010-07" db="EMBL/GenBank/DDBJ databases">
        <authorList>
            <consortium name="The Broad Institute Genome Sequencing Platform"/>
            <consortium name="Broad Institute Genome Sequencing Center for Infectious Disease"/>
            <person name="Ma L.-J."/>
            <person name="Dead R."/>
            <person name="Young S."/>
            <person name="Zeng Q."/>
            <person name="Koehrsen M."/>
            <person name="Alvarado L."/>
            <person name="Berlin A."/>
            <person name="Chapman S.B."/>
            <person name="Chen Z."/>
            <person name="Freedman E."/>
            <person name="Gellesch M."/>
            <person name="Goldberg J."/>
            <person name="Griggs A."/>
            <person name="Gujja S."/>
            <person name="Heilman E.R."/>
            <person name="Heiman D."/>
            <person name="Hepburn T."/>
            <person name="Howarth C."/>
            <person name="Jen D."/>
            <person name="Larson L."/>
            <person name="Mehta T."/>
            <person name="Neiman D."/>
            <person name="Pearson M."/>
            <person name="Roberts A."/>
            <person name="Saif S."/>
            <person name="Shea T."/>
            <person name="Shenoy N."/>
            <person name="Sisk P."/>
            <person name="Stolte C."/>
            <person name="Sykes S."/>
            <person name="Walk T."/>
            <person name="White J."/>
            <person name="Yandava C."/>
            <person name="Haas B."/>
            <person name="Nusbaum C."/>
            <person name="Birren B."/>
        </authorList>
    </citation>
    <scope>NUCLEOTIDE SEQUENCE</scope>
    <source>
        <strain evidence="3">R3-111a-1</strain>
    </source>
</reference>
<sequence>MNIKYGPMGVSTAAGGLPPGRVWRRAVEQVSDRLENDDLDVAELGILGYQRGDDLLPRLSEEQHTRESDTLEIVHSHAPAVRLALDLVAVMVFMSGVLSPDWPALLTVVAGWAGLRAVLIAVLAAAETARYVRSVVRDLSSSLLHARWYEDDRMSPGLEAILLRLYTETLTHLVCSARLLRRQPRIIFHYGAWSRLQVEGDCVLRWNKRLLAAAEAEWRAARNSQTRNEITSPSVARGTRHRSCVPVAVSPRFHGRENAIEAVEQALQPSWGAPGLRSLVLYGIGGVGKTQIALRYTSLHRSSYEEMLWVKAESARSIQESFGAIARHLELIGDDANRESENESSATLKVKNWLQTTDKTWLLVFDGADNIEMLKEVWPSRARGSIILTTRDHTGCYMDSMAQASFYVQAFDTESGAEFLLKRVGPSPLDLAADDREVARQTSVRFGGLPHALNHVAVYLEQRRLPLSFFPGMHLRNAREMDGTKPWATGSYHHSLSSLWDETFRDLSGDALDLLNILAYFDVDCIQESLLLRGAQHIDGMRCDFLKDEIGLADAQEVLLRAGMISIEQRSRNISLHSVIQEEIIRHQSREDREFFYAFAANLMSAAFPERWTKDLSHQFESWGRSAKCLPHVQHLNNVRKGMAMPRGTPQLVGEILLKASWYLYETEKLSEAQDMAQEACEQLRKIPPGFAYASCLDLCGLVSLDMCRPTGALEQFRLGLKTREQLLGKSLNAETPLIGLSHSHIGRALTELGYLDEAHAALRESIRIRLRQPPRPVLPAHCQTKHIPPSRLGDSYSKMASLLLRMGKPDEAEAALRQSPELADFSDDSFLRGGNPWLCGDAVLLSRIRAAQGQADAARWLASGALDCRRKALGACLKTLDSGYDVMRMMAAHGNHATALELGCDMEQEARDLPGLEGAGQRARVLYQMHAIHQRLGNVGDARQCREMAETLRADVRPDLAGAPLGDDEFDKLRPWMMW</sequence>
<accession>J3PE18</accession>
<dbReference type="EnsemblFungi" id="EJT70718">
    <property type="protein sequence ID" value="EJT70718"/>
    <property type="gene ID" value="GGTG_11741"/>
</dbReference>
<dbReference type="GeneID" id="20352199"/>